<accession>A0A2M4CE01</accession>
<proteinExistence type="predicted"/>
<organism evidence="1">
    <name type="scientific">Anopheles marajoara</name>
    <dbReference type="NCBI Taxonomy" id="58244"/>
    <lineage>
        <taxon>Eukaryota</taxon>
        <taxon>Metazoa</taxon>
        <taxon>Ecdysozoa</taxon>
        <taxon>Arthropoda</taxon>
        <taxon>Hexapoda</taxon>
        <taxon>Insecta</taxon>
        <taxon>Pterygota</taxon>
        <taxon>Neoptera</taxon>
        <taxon>Endopterygota</taxon>
        <taxon>Diptera</taxon>
        <taxon>Nematocera</taxon>
        <taxon>Culicoidea</taxon>
        <taxon>Culicidae</taxon>
        <taxon>Anophelinae</taxon>
        <taxon>Anopheles</taxon>
    </lineage>
</organism>
<evidence type="ECO:0000313" key="1">
    <source>
        <dbReference type="EMBL" id="MBW63576.1"/>
    </source>
</evidence>
<sequence>MRLPVMIVAGVPPLAATGTTPGIPPVVLTTICCPDAVCSVVVVVEFDALSVEAATAVATFAVPTCVSFPVT</sequence>
<dbReference type="EMBL" id="GGFJ01014435">
    <property type="protein sequence ID" value="MBW63576.1"/>
    <property type="molecule type" value="Transcribed_RNA"/>
</dbReference>
<protein>
    <submittedName>
        <fullName evidence="1">Putative secreted protein</fullName>
    </submittedName>
</protein>
<name>A0A2M4CE01_9DIPT</name>
<reference evidence="1" key="1">
    <citation type="submission" date="2018-01" db="EMBL/GenBank/DDBJ databases">
        <title>An insight into the sialome of Amazonian anophelines.</title>
        <authorList>
            <person name="Ribeiro J.M."/>
            <person name="Scarpassa V."/>
            <person name="Calvo E."/>
        </authorList>
    </citation>
    <scope>NUCLEOTIDE SEQUENCE</scope>
    <source>
        <tissue evidence="1">Salivary glands</tissue>
    </source>
</reference>
<dbReference type="AlphaFoldDB" id="A0A2M4CE01"/>